<proteinExistence type="predicted"/>
<evidence type="ECO:0000313" key="2">
    <source>
        <dbReference type="Proteomes" id="UP001333110"/>
    </source>
</evidence>
<dbReference type="EMBL" id="JAUNZN010000001">
    <property type="protein sequence ID" value="KAK4830820.1"/>
    <property type="molecule type" value="Genomic_DNA"/>
</dbReference>
<dbReference type="PANTHER" id="PTHR33332">
    <property type="entry name" value="REVERSE TRANSCRIPTASE DOMAIN-CONTAINING PROTEIN"/>
    <property type="match status" value="1"/>
</dbReference>
<protein>
    <submittedName>
        <fullName evidence="1">Uncharacterized protein</fullName>
    </submittedName>
</protein>
<keyword evidence="2" id="KW-1185">Reference proteome</keyword>
<accession>A0AAN7NRR2</accession>
<reference evidence="1 2" key="1">
    <citation type="journal article" date="2023" name="J. Hered.">
        <title>Chromosome-level genome of the wood stork (Mycteria americana) provides insight into avian chromosome evolution.</title>
        <authorList>
            <person name="Flamio R. Jr."/>
            <person name="Ramstad K.M."/>
        </authorList>
    </citation>
    <scope>NUCLEOTIDE SEQUENCE [LARGE SCALE GENOMIC DNA]</scope>
    <source>
        <strain evidence="1">JAX WOST 10</strain>
    </source>
</reference>
<dbReference type="Proteomes" id="UP001333110">
    <property type="component" value="Unassembled WGS sequence"/>
</dbReference>
<sequence>MRDFALLRLHEVFMNFKKVKCKALHLGWGNPQYQYRLGGEWIKRRPEENASGILLNKKLDRSQQCALAAQKANCILGCIKRIVASRSREAILPPW</sequence>
<dbReference type="AlphaFoldDB" id="A0AAN7NRR2"/>
<organism evidence="1 2">
    <name type="scientific">Mycteria americana</name>
    <name type="common">Wood stork</name>
    <dbReference type="NCBI Taxonomy" id="33587"/>
    <lineage>
        <taxon>Eukaryota</taxon>
        <taxon>Metazoa</taxon>
        <taxon>Chordata</taxon>
        <taxon>Craniata</taxon>
        <taxon>Vertebrata</taxon>
        <taxon>Euteleostomi</taxon>
        <taxon>Archelosauria</taxon>
        <taxon>Archosauria</taxon>
        <taxon>Dinosauria</taxon>
        <taxon>Saurischia</taxon>
        <taxon>Theropoda</taxon>
        <taxon>Coelurosauria</taxon>
        <taxon>Aves</taxon>
        <taxon>Neognathae</taxon>
        <taxon>Neoaves</taxon>
        <taxon>Aequornithes</taxon>
        <taxon>Ciconiiformes</taxon>
        <taxon>Ciconiidae</taxon>
        <taxon>Mycteria</taxon>
    </lineage>
</organism>
<comment type="caution">
    <text evidence="1">The sequence shown here is derived from an EMBL/GenBank/DDBJ whole genome shotgun (WGS) entry which is preliminary data.</text>
</comment>
<gene>
    <name evidence="1" type="ORF">QYF61_013749</name>
</gene>
<evidence type="ECO:0000313" key="1">
    <source>
        <dbReference type="EMBL" id="KAK4830820.1"/>
    </source>
</evidence>
<name>A0AAN7NRR2_MYCAM</name>